<keyword evidence="1" id="KW-0472">Membrane</keyword>
<protein>
    <submittedName>
        <fullName evidence="2">Uncharacterized protein</fullName>
    </submittedName>
</protein>
<dbReference type="AlphaFoldDB" id="A0A160M7W0"/>
<dbReference type="STRING" id="1196031.A361_04105"/>
<organism evidence="2 3">
    <name type="scientific">Cytobacillus oceanisediminis 2691</name>
    <dbReference type="NCBI Taxonomy" id="1196031"/>
    <lineage>
        <taxon>Bacteria</taxon>
        <taxon>Bacillati</taxon>
        <taxon>Bacillota</taxon>
        <taxon>Bacilli</taxon>
        <taxon>Bacillales</taxon>
        <taxon>Bacillaceae</taxon>
        <taxon>Cytobacillus</taxon>
    </lineage>
</organism>
<dbReference type="RefSeq" id="WP_019379463.1">
    <property type="nucleotide sequence ID" value="NZ_CP015506.1"/>
</dbReference>
<keyword evidence="1" id="KW-1133">Transmembrane helix</keyword>
<dbReference type="KEGG" id="bon:A361_04105"/>
<dbReference type="eggNOG" id="ENOG5033GP9">
    <property type="taxonomic scope" value="Bacteria"/>
</dbReference>
<dbReference type="Proteomes" id="UP000077856">
    <property type="component" value="Chromosome"/>
</dbReference>
<reference evidence="2 3" key="1">
    <citation type="submission" date="2016-04" db="EMBL/GenBank/DDBJ databases">
        <title>Complete genome sequence of Bacillus oceanisediminis strain 2691.</title>
        <authorList>
            <person name="Jeong H."/>
            <person name="Kim H.J."/>
            <person name="Lee D.-W."/>
        </authorList>
    </citation>
    <scope>NUCLEOTIDE SEQUENCE [LARGE SCALE GENOMIC DNA]</scope>
    <source>
        <strain evidence="2 3">2691</strain>
    </source>
</reference>
<dbReference type="EMBL" id="CP015506">
    <property type="protein sequence ID" value="AND38333.1"/>
    <property type="molecule type" value="Genomic_DNA"/>
</dbReference>
<evidence type="ECO:0000313" key="2">
    <source>
        <dbReference type="EMBL" id="AND38333.1"/>
    </source>
</evidence>
<gene>
    <name evidence="2" type="ORF">A361_04105</name>
</gene>
<name>A0A160M7W0_9BACI</name>
<accession>A0A160M7W0</accession>
<evidence type="ECO:0000313" key="3">
    <source>
        <dbReference type="Proteomes" id="UP000077856"/>
    </source>
</evidence>
<feature type="transmembrane region" description="Helical" evidence="1">
    <location>
        <begin position="138"/>
        <end position="159"/>
    </location>
</feature>
<proteinExistence type="predicted"/>
<sequence length="171" mass="19584">MKSDLTVQEQQYVNQILDILKSSGVSPSYREDAKIQLIEHIREARLHNEDFRKDLGSPEDFALHFMDTAITKEELPGHRIEYPSSSYKKPVSFKTPFAFILLAGFYYFGLQFITVLAFTPVLAPGIGSEFHLFKVSDYLWWNLLVIGINALLALGLSGMTMKLLGRRYRFS</sequence>
<keyword evidence="1" id="KW-0812">Transmembrane</keyword>
<evidence type="ECO:0000256" key="1">
    <source>
        <dbReference type="SAM" id="Phobius"/>
    </source>
</evidence>
<feature type="transmembrane region" description="Helical" evidence="1">
    <location>
        <begin position="97"/>
        <end position="118"/>
    </location>
</feature>